<evidence type="ECO:0000313" key="12">
    <source>
        <dbReference type="Proteomes" id="UP000235388"/>
    </source>
</evidence>
<evidence type="ECO:0000256" key="6">
    <source>
        <dbReference type="ARBA" id="ARBA00023180"/>
    </source>
</evidence>
<keyword evidence="6" id="KW-0325">Glycoprotein</keyword>
<feature type="signal peptide" evidence="9">
    <location>
        <begin position="1"/>
        <end position="20"/>
    </location>
</feature>
<protein>
    <recommendedName>
        <fullName evidence="3 8">Mannan endo-1,6-alpha-mannosidase</fullName>
        <ecNumber evidence="3 8">3.2.1.101</ecNumber>
    </recommendedName>
</protein>
<dbReference type="InterPro" id="IPR014480">
    <property type="entry name" value="Mannan-1_6-alpha_mannosidase"/>
</dbReference>
<comment type="caution">
    <text evidence="11">The sequence shown here is derived from an EMBL/GenBank/DDBJ whole genome shotgun (WGS) entry which is preliminary data.</text>
</comment>
<evidence type="ECO:0000313" key="13">
    <source>
        <dbReference type="Proteomes" id="UP000235392"/>
    </source>
</evidence>
<dbReference type="EC" id="3.2.1.101" evidence="3 8"/>
<keyword evidence="7 8" id="KW-0326">Glycosidase</keyword>
<evidence type="ECO:0000256" key="1">
    <source>
        <dbReference type="ARBA" id="ARBA00001452"/>
    </source>
</evidence>
<dbReference type="PANTHER" id="PTHR12145">
    <property type="entry name" value="MANNAN ENDO-1,6-ALPHA-MANNOSIDASE DCW1"/>
    <property type="match status" value="1"/>
</dbReference>
<evidence type="ECO:0000256" key="2">
    <source>
        <dbReference type="ARBA" id="ARBA00009699"/>
    </source>
</evidence>
<accession>A0A2N5UQ44</accession>
<evidence type="ECO:0000256" key="5">
    <source>
        <dbReference type="ARBA" id="ARBA00022801"/>
    </source>
</evidence>
<proteinExistence type="inferred from homology"/>
<dbReference type="Proteomes" id="UP000235388">
    <property type="component" value="Unassembled WGS sequence"/>
</dbReference>
<dbReference type="GO" id="GO:0016052">
    <property type="term" value="P:carbohydrate catabolic process"/>
    <property type="evidence" value="ECO:0007669"/>
    <property type="project" value="InterPro"/>
</dbReference>
<dbReference type="Pfam" id="PF03663">
    <property type="entry name" value="Glyco_hydro_76"/>
    <property type="match status" value="1"/>
</dbReference>
<evidence type="ECO:0000313" key="11">
    <source>
        <dbReference type="EMBL" id="PLW39883.1"/>
    </source>
</evidence>
<name>A0A2N5UQ44_9BASI</name>
<reference evidence="12 13" key="1">
    <citation type="submission" date="2017-11" db="EMBL/GenBank/DDBJ databases">
        <title>De novo assembly and phasing of dikaryotic genomes from two isolates of Puccinia coronata f. sp. avenae, the causal agent of oat crown rust.</title>
        <authorList>
            <person name="Miller M.E."/>
            <person name="Zhang Y."/>
            <person name="Omidvar V."/>
            <person name="Sperschneider J."/>
            <person name="Schwessinger B."/>
            <person name="Raley C."/>
            <person name="Palmer J.M."/>
            <person name="Garnica D."/>
            <person name="Upadhyaya N."/>
            <person name="Rathjen J."/>
            <person name="Taylor J.M."/>
            <person name="Park R.F."/>
            <person name="Dodds P.N."/>
            <person name="Hirsch C.D."/>
            <person name="Kianian S.F."/>
            <person name="Figueroa M."/>
        </authorList>
    </citation>
    <scope>NUCLEOTIDE SEQUENCE [LARGE SCALE GENOMIC DNA]</scope>
    <source>
        <strain evidence="10">12NC29</strain>
        <strain evidence="11">12SD80</strain>
    </source>
</reference>
<dbReference type="STRING" id="200324.A0A2N5UQ44"/>
<feature type="chain" id="PRO_5015083883" description="Mannan endo-1,6-alpha-mannosidase" evidence="9">
    <location>
        <begin position="21"/>
        <end position="416"/>
    </location>
</feature>
<dbReference type="InterPro" id="IPR005198">
    <property type="entry name" value="Glyco_hydro_76"/>
</dbReference>
<dbReference type="GO" id="GO:0009272">
    <property type="term" value="P:fungal-type cell wall biogenesis"/>
    <property type="evidence" value="ECO:0007669"/>
    <property type="project" value="TreeGrafter"/>
</dbReference>
<dbReference type="AlphaFoldDB" id="A0A2N5UQ44"/>
<keyword evidence="5 8" id="KW-0378">Hydrolase</keyword>
<sequence>MYPLKRLIHSGLLSLSFVQAAPKPAPLDINNLEALKAAASMAMKNLMSYYKPNSEGTFSETQTPWHESGMIWDMHFDYARWSGDTQFLPTVTQALFHQSRGDAHNFLGPNDQTEGQWNDDILWPSQVSAAAAEFFGAASTIPGGNSKWIELAERTFHQASTKDQLDAKCGGGIYWYRDRKSAKKGPYKSLITQLEFISQGARNYLINRDRDTLKLSQQILSWVMSSGLGNARTGILLDGVSVTDCGKFRKQQWSYNYGQLLGSLAWLNRATGNTAYLDFGLPFFDVSRRVFAPSNIITEPCEATRSCNRDQQGFKAIYARNLVYYYQQTNNQRVKTQIRDMISTSVAAMVSRSCDANYNCGGNWTLDTQPVHYVRSQHVSTALLVAAIGIHSSCAPKQTGPALPSFTLKSAKAYPY</sequence>
<evidence type="ECO:0000256" key="7">
    <source>
        <dbReference type="ARBA" id="ARBA00023295"/>
    </source>
</evidence>
<keyword evidence="12" id="KW-1185">Reference proteome</keyword>
<gene>
    <name evidence="10" type="ORF">PCANC_25144</name>
    <name evidence="11" type="ORF">PCASD_07880</name>
</gene>
<dbReference type="EMBL" id="PGCI01000109">
    <property type="protein sequence ID" value="PLW39883.1"/>
    <property type="molecule type" value="Genomic_DNA"/>
</dbReference>
<dbReference type="InterPro" id="IPR008928">
    <property type="entry name" value="6-hairpin_glycosidase_sf"/>
</dbReference>
<dbReference type="OrthoDB" id="9984024at2759"/>
<evidence type="ECO:0000313" key="10">
    <source>
        <dbReference type="EMBL" id="PLW27519.1"/>
    </source>
</evidence>
<organism evidence="11 13">
    <name type="scientific">Puccinia coronata f. sp. avenae</name>
    <dbReference type="NCBI Taxonomy" id="200324"/>
    <lineage>
        <taxon>Eukaryota</taxon>
        <taxon>Fungi</taxon>
        <taxon>Dikarya</taxon>
        <taxon>Basidiomycota</taxon>
        <taxon>Pucciniomycotina</taxon>
        <taxon>Pucciniomycetes</taxon>
        <taxon>Pucciniales</taxon>
        <taxon>Pucciniaceae</taxon>
        <taxon>Puccinia</taxon>
    </lineage>
</organism>
<dbReference type="PIRSF" id="PIRSF016302">
    <property type="entry name" value="Man_a_manosd"/>
    <property type="match status" value="1"/>
</dbReference>
<evidence type="ECO:0000256" key="3">
    <source>
        <dbReference type="ARBA" id="ARBA00012350"/>
    </source>
</evidence>
<evidence type="ECO:0000256" key="8">
    <source>
        <dbReference type="PIRNR" id="PIRNR016302"/>
    </source>
</evidence>
<dbReference type="Gene3D" id="1.50.10.20">
    <property type="match status" value="1"/>
</dbReference>
<dbReference type="PANTHER" id="PTHR12145:SF36">
    <property type="entry name" value="MANNAN ENDO-1,6-ALPHA-MANNOSIDASE DCW1"/>
    <property type="match status" value="1"/>
</dbReference>
<dbReference type="SUPFAM" id="SSF48208">
    <property type="entry name" value="Six-hairpin glycosidases"/>
    <property type="match status" value="1"/>
</dbReference>
<evidence type="ECO:0000256" key="9">
    <source>
        <dbReference type="SAM" id="SignalP"/>
    </source>
</evidence>
<comment type="similarity">
    <text evidence="2 8">Belongs to the glycosyl hydrolase 76 family.</text>
</comment>
<keyword evidence="4 9" id="KW-0732">Signal</keyword>
<dbReference type="EMBL" id="PGCJ01000482">
    <property type="protein sequence ID" value="PLW27519.1"/>
    <property type="molecule type" value="Genomic_DNA"/>
</dbReference>
<dbReference type="GO" id="GO:0008496">
    <property type="term" value="F:mannan endo-1,6-alpha-mannosidase activity"/>
    <property type="evidence" value="ECO:0007669"/>
    <property type="project" value="UniProtKB-UniRule"/>
</dbReference>
<evidence type="ECO:0000256" key="4">
    <source>
        <dbReference type="ARBA" id="ARBA00022729"/>
    </source>
</evidence>
<comment type="catalytic activity">
    <reaction evidence="1 8">
        <text>Random hydrolysis of (1-&gt;6)-alpha-D-mannosidic linkages in unbranched (1-&gt;6)-mannans.</text>
        <dbReference type="EC" id="3.2.1.101"/>
    </reaction>
</comment>
<dbReference type="Proteomes" id="UP000235392">
    <property type="component" value="Unassembled WGS sequence"/>
</dbReference>